<evidence type="ECO:0000259" key="1">
    <source>
        <dbReference type="PROSITE" id="PS51186"/>
    </source>
</evidence>
<dbReference type="GO" id="GO:0016747">
    <property type="term" value="F:acyltransferase activity, transferring groups other than amino-acyl groups"/>
    <property type="evidence" value="ECO:0007669"/>
    <property type="project" value="InterPro"/>
</dbReference>
<sequence>MNIEVRAYTDNDIEAMVTIWNQVVEDGVAFPQEECLTPESGTAFFAEQTYCGVAEDTDTGRIYGMYILHPNNVGRCGHICNASYAVDRESRGLHIGEKLVSDCLAQGKAHGYRVLQFNAVVASNVHARHLYERLGFKQLGTIPGGFRMNDGSYEDICPYYHEL</sequence>
<dbReference type="CDD" id="cd04301">
    <property type="entry name" value="NAT_SF"/>
    <property type="match status" value="1"/>
</dbReference>
<dbReference type="PROSITE" id="PS51186">
    <property type="entry name" value="GNAT"/>
    <property type="match status" value="1"/>
</dbReference>
<dbReference type="Pfam" id="PF00583">
    <property type="entry name" value="Acetyltransf_1"/>
    <property type="match status" value="1"/>
</dbReference>
<organism evidence="2 3">
    <name type="scientific">Wujia chipingensis</name>
    <dbReference type="NCBI Taxonomy" id="2763670"/>
    <lineage>
        <taxon>Bacteria</taxon>
        <taxon>Bacillati</taxon>
        <taxon>Bacillota</taxon>
        <taxon>Clostridia</taxon>
        <taxon>Lachnospirales</taxon>
        <taxon>Lachnospiraceae</taxon>
        <taxon>Wujia</taxon>
    </lineage>
</organism>
<dbReference type="KEGG" id="wcp:H9Q76_10290"/>
<feature type="domain" description="N-acetyltransferase" evidence="1">
    <location>
        <begin position="3"/>
        <end position="160"/>
    </location>
</feature>
<dbReference type="PANTHER" id="PTHR43138">
    <property type="entry name" value="ACETYLTRANSFERASE, GNAT FAMILY"/>
    <property type="match status" value="1"/>
</dbReference>
<keyword evidence="3" id="KW-1185">Reference proteome</keyword>
<reference evidence="2 3" key="1">
    <citation type="submission" date="2020-08" db="EMBL/GenBank/DDBJ databases">
        <authorList>
            <person name="Liu C."/>
            <person name="Sun Q."/>
        </authorList>
    </citation>
    <scope>NUCLEOTIDE SEQUENCE [LARGE SCALE GENOMIC DNA]</scope>
    <source>
        <strain evidence="2 3">NSJ-4</strain>
    </source>
</reference>
<protein>
    <submittedName>
        <fullName evidence="2">GNAT family N-acetyltransferase</fullName>
    </submittedName>
</protein>
<evidence type="ECO:0000313" key="3">
    <source>
        <dbReference type="Proteomes" id="UP000515819"/>
    </source>
</evidence>
<dbReference type="EMBL" id="CP060632">
    <property type="protein sequence ID" value="QNL99117.1"/>
    <property type="molecule type" value="Genomic_DNA"/>
</dbReference>
<dbReference type="Gene3D" id="3.40.630.30">
    <property type="match status" value="1"/>
</dbReference>
<dbReference type="Proteomes" id="UP000515819">
    <property type="component" value="Chromosome"/>
</dbReference>
<keyword evidence="2" id="KW-0808">Transferase</keyword>
<proteinExistence type="predicted"/>
<dbReference type="PANTHER" id="PTHR43138:SF1">
    <property type="entry name" value="N-ACETYLTRANSFERASE ACA1"/>
    <property type="match status" value="1"/>
</dbReference>
<name>A0A7G9FKN6_9FIRM</name>
<dbReference type="AlphaFoldDB" id="A0A7G9FKN6"/>
<dbReference type="InterPro" id="IPR016181">
    <property type="entry name" value="Acyl_CoA_acyltransferase"/>
</dbReference>
<gene>
    <name evidence="2" type="ORF">H9Q76_10290</name>
</gene>
<dbReference type="InterPro" id="IPR000182">
    <property type="entry name" value="GNAT_dom"/>
</dbReference>
<dbReference type="RefSeq" id="WP_118671581.1">
    <property type="nucleotide sequence ID" value="NZ_CP060632.1"/>
</dbReference>
<dbReference type="SUPFAM" id="SSF55729">
    <property type="entry name" value="Acyl-CoA N-acyltransferases (Nat)"/>
    <property type="match status" value="1"/>
</dbReference>
<accession>A0A7G9FKN6</accession>
<dbReference type="InterPro" id="IPR052742">
    <property type="entry name" value="Mito_N-acetyltransferase"/>
</dbReference>
<evidence type="ECO:0000313" key="2">
    <source>
        <dbReference type="EMBL" id="QNL99117.1"/>
    </source>
</evidence>